<dbReference type="SUPFAM" id="SSF47413">
    <property type="entry name" value="lambda repressor-like DNA-binding domains"/>
    <property type="match status" value="1"/>
</dbReference>
<reference evidence="3 6" key="2">
    <citation type="submission" date="2020-02" db="EMBL/GenBank/DDBJ databases">
        <title>WGS of Micromonospora spp. isolated from hot spring.</title>
        <authorList>
            <person name="Thawai C."/>
        </authorList>
    </citation>
    <scope>NUCLEOTIDE SEQUENCE [LARGE SCALE GENOMIC DNA]</scope>
    <source>
        <strain evidence="3 6">TMS7</strain>
    </source>
</reference>
<dbReference type="InterPro" id="IPR050807">
    <property type="entry name" value="TransReg_Diox_bact_type"/>
</dbReference>
<dbReference type="Proteomes" id="UP000477779">
    <property type="component" value="Unassembled WGS sequence"/>
</dbReference>
<dbReference type="Gene3D" id="2.60.120.10">
    <property type="entry name" value="Jelly Rolls"/>
    <property type="match status" value="1"/>
</dbReference>
<dbReference type="InterPro" id="IPR013096">
    <property type="entry name" value="Cupin_2"/>
</dbReference>
<evidence type="ECO:0000313" key="6">
    <source>
        <dbReference type="Proteomes" id="UP000477779"/>
    </source>
</evidence>
<dbReference type="SUPFAM" id="SSF51182">
    <property type="entry name" value="RmlC-like cupins"/>
    <property type="match status" value="1"/>
</dbReference>
<dbReference type="GO" id="GO:0003677">
    <property type="term" value="F:DNA binding"/>
    <property type="evidence" value="ECO:0007669"/>
    <property type="project" value="UniProtKB-KW"/>
</dbReference>
<organism evidence="3 6">
    <name type="scientific">Micromonospora terminaliae</name>
    <dbReference type="NCBI Taxonomy" id="1914461"/>
    <lineage>
        <taxon>Bacteria</taxon>
        <taxon>Bacillati</taxon>
        <taxon>Actinomycetota</taxon>
        <taxon>Actinomycetes</taxon>
        <taxon>Micromonosporales</taxon>
        <taxon>Micromonosporaceae</taxon>
        <taxon>Micromonospora</taxon>
    </lineage>
</organism>
<dbReference type="GO" id="GO:0005829">
    <property type="term" value="C:cytosol"/>
    <property type="evidence" value="ECO:0007669"/>
    <property type="project" value="TreeGrafter"/>
</dbReference>
<sequence>MEADLAELLDGIGPRLRALRRDRKLTLEALAAQTGISVSKLSRLESGQRRPTLELLIPLARAHRVALDQLVAAPATGDPRVHLRPHRRRRGGVVVPLTQYPGRVQVFKQVLAPREPSLVTHAGYEWLYVLAGRLRLVLGDREFTLSPGEVAEFDTGEPHWFGPAGADTVEILHLFGPHGDQAVVRTGPSTPS</sequence>
<accession>A0AAJ2ZCK0</accession>
<dbReference type="CDD" id="cd00093">
    <property type="entry name" value="HTH_XRE"/>
    <property type="match status" value="1"/>
</dbReference>
<name>A0AAJ2ZCK0_9ACTN</name>
<dbReference type="CDD" id="cd02209">
    <property type="entry name" value="cupin_XRE_C"/>
    <property type="match status" value="1"/>
</dbReference>
<evidence type="ECO:0000313" key="3">
    <source>
        <dbReference type="EMBL" id="NES27717.1"/>
    </source>
</evidence>
<protein>
    <submittedName>
        <fullName evidence="4">Helix-turn-helix domain-containing protein</fullName>
    </submittedName>
    <submittedName>
        <fullName evidence="3">Helix-turn-helix transcriptional regulator</fullName>
    </submittedName>
</protein>
<dbReference type="SMART" id="SM00530">
    <property type="entry name" value="HTH_XRE"/>
    <property type="match status" value="1"/>
</dbReference>
<dbReference type="EMBL" id="CP045309">
    <property type="protein sequence ID" value="QGL47491.1"/>
    <property type="molecule type" value="Genomic_DNA"/>
</dbReference>
<dbReference type="InterPro" id="IPR014710">
    <property type="entry name" value="RmlC-like_jellyroll"/>
</dbReference>
<evidence type="ECO:0000259" key="2">
    <source>
        <dbReference type="PROSITE" id="PS50943"/>
    </source>
</evidence>
<dbReference type="Pfam" id="PF07883">
    <property type="entry name" value="Cupin_2"/>
    <property type="match status" value="1"/>
</dbReference>
<keyword evidence="1" id="KW-0238">DNA-binding</keyword>
<dbReference type="Proteomes" id="UP000402241">
    <property type="component" value="Chromosome"/>
</dbReference>
<dbReference type="InterPro" id="IPR010982">
    <property type="entry name" value="Lambda_DNA-bd_dom_sf"/>
</dbReference>
<reference evidence="4 5" key="1">
    <citation type="submission" date="2019-10" db="EMBL/GenBank/DDBJ databases">
        <title>Genome Sequence of Micromonospora terminaliae DSM 101760.</title>
        <authorList>
            <person name="Guo L."/>
        </authorList>
    </citation>
    <scope>NUCLEOTIDE SEQUENCE [LARGE SCALE GENOMIC DNA]</scope>
    <source>
        <strain evidence="4 5">DSM 101760</strain>
    </source>
</reference>
<dbReference type="Pfam" id="PF13560">
    <property type="entry name" value="HTH_31"/>
    <property type="match status" value="1"/>
</dbReference>
<dbReference type="RefSeq" id="WP_154226838.1">
    <property type="nucleotide sequence ID" value="NZ_CP045309.1"/>
</dbReference>
<dbReference type="EMBL" id="JAAHBZ010000003">
    <property type="protein sequence ID" value="NES27717.1"/>
    <property type="molecule type" value="Genomic_DNA"/>
</dbReference>
<gene>
    <name evidence="3" type="ORF">G3561_09135</name>
    <name evidence="4" type="ORF">GCE86_10910</name>
</gene>
<dbReference type="GO" id="GO:0003700">
    <property type="term" value="F:DNA-binding transcription factor activity"/>
    <property type="evidence" value="ECO:0007669"/>
    <property type="project" value="TreeGrafter"/>
</dbReference>
<keyword evidence="5" id="KW-1185">Reference proteome</keyword>
<evidence type="ECO:0000313" key="4">
    <source>
        <dbReference type="EMBL" id="QGL47491.1"/>
    </source>
</evidence>
<dbReference type="PANTHER" id="PTHR46797:SF1">
    <property type="entry name" value="METHYLPHOSPHONATE SYNTHASE"/>
    <property type="match status" value="1"/>
</dbReference>
<dbReference type="InterPro" id="IPR011051">
    <property type="entry name" value="RmlC_Cupin_sf"/>
</dbReference>
<dbReference type="Gene3D" id="1.10.260.40">
    <property type="entry name" value="lambda repressor-like DNA-binding domains"/>
    <property type="match status" value="1"/>
</dbReference>
<dbReference type="AlphaFoldDB" id="A0AAJ2ZCK0"/>
<feature type="domain" description="HTH cro/C1-type" evidence="2">
    <location>
        <begin position="16"/>
        <end position="70"/>
    </location>
</feature>
<dbReference type="PROSITE" id="PS50943">
    <property type="entry name" value="HTH_CROC1"/>
    <property type="match status" value="1"/>
</dbReference>
<proteinExistence type="predicted"/>
<dbReference type="InterPro" id="IPR001387">
    <property type="entry name" value="Cro/C1-type_HTH"/>
</dbReference>
<dbReference type="PANTHER" id="PTHR46797">
    <property type="entry name" value="HTH-TYPE TRANSCRIPTIONAL REGULATOR"/>
    <property type="match status" value="1"/>
</dbReference>
<evidence type="ECO:0000256" key="1">
    <source>
        <dbReference type="ARBA" id="ARBA00023125"/>
    </source>
</evidence>
<evidence type="ECO:0000313" key="5">
    <source>
        <dbReference type="Proteomes" id="UP000402241"/>
    </source>
</evidence>